<evidence type="ECO:0000313" key="5">
    <source>
        <dbReference type="Proteomes" id="UP000295258"/>
    </source>
</evidence>
<feature type="compositionally biased region" description="Pro residues" evidence="1">
    <location>
        <begin position="429"/>
        <end position="444"/>
    </location>
</feature>
<dbReference type="InterPro" id="IPR010839">
    <property type="entry name" value="AtuA_N"/>
</dbReference>
<organism evidence="4 5">
    <name type="scientific">Nonomuraea deserti</name>
    <dbReference type="NCBI Taxonomy" id="1848322"/>
    <lineage>
        <taxon>Bacteria</taxon>
        <taxon>Bacillati</taxon>
        <taxon>Actinomycetota</taxon>
        <taxon>Actinomycetes</taxon>
        <taxon>Streptosporangiales</taxon>
        <taxon>Streptosporangiaceae</taxon>
        <taxon>Nonomuraea</taxon>
    </lineage>
</organism>
<dbReference type="Proteomes" id="UP000295258">
    <property type="component" value="Unassembled WGS sequence"/>
</dbReference>
<evidence type="ECO:0000256" key="1">
    <source>
        <dbReference type="SAM" id="MobiDB-lite"/>
    </source>
</evidence>
<keyword evidence="5" id="KW-1185">Reference proteome</keyword>
<dbReference type="Pfam" id="PF23544">
    <property type="entry name" value="AtuA_ferredoxin"/>
    <property type="match status" value="1"/>
</dbReference>
<comment type="caution">
    <text evidence="4">The sequence shown here is derived from an EMBL/GenBank/DDBJ whole genome shotgun (WGS) entry which is preliminary data.</text>
</comment>
<feature type="region of interest" description="Disordered" evidence="1">
    <location>
        <begin position="422"/>
        <end position="454"/>
    </location>
</feature>
<accession>A0A4V2Y8Y1</accession>
<dbReference type="InterPro" id="IPR056362">
    <property type="entry name" value="AtuA-like_ferredoxin_dom"/>
</dbReference>
<dbReference type="PANTHER" id="PTHR47585:SF1">
    <property type="entry name" value="DUF1446 DOMAIN-CONTAINING PROTEIN"/>
    <property type="match status" value="1"/>
</dbReference>
<evidence type="ECO:0000259" key="2">
    <source>
        <dbReference type="Pfam" id="PF07287"/>
    </source>
</evidence>
<reference evidence="4 5" key="1">
    <citation type="submission" date="2019-03" db="EMBL/GenBank/DDBJ databases">
        <title>Draft genome sequences of novel Actinobacteria.</title>
        <authorList>
            <person name="Sahin N."/>
            <person name="Ay H."/>
            <person name="Saygin H."/>
        </authorList>
    </citation>
    <scope>NUCLEOTIDE SEQUENCE [LARGE SCALE GENOMIC DNA]</scope>
    <source>
        <strain evidence="4 5">KC310</strain>
    </source>
</reference>
<evidence type="ECO:0000259" key="3">
    <source>
        <dbReference type="Pfam" id="PF23544"/>
    </source>
</evidence>
<proteinExistence type="predicted"/>
<dbReference type="PANTHER" id="PTHR47585">
    <property type="match status" value="1"/>
</dbReference>
<dbReference type="EMBL" id="SMKO01000148">
    <property type="protein sequence ID" value="TDC97695.1"/>
    <property type="molecule type" value="Genomic_DNA"/>
</dbReference>
<dbReference type="AlphaFoldDB" id="A0A4V2Y8Y1"/>
<name>A0A4V2Y8Y1_9ACTN</name>
<evidence type="ECO:0000313" key="4">
    <source>
        <dbReference type="EMBL" id="TDC97695.1"/>
    </source>
</evidence>
<feature type="domain" description="Acyclic terpene utilisation N-terminal" evidence="2">
    <location>
        <begin position="3"/>
        <end position="414"/>
    </location>
</feature>
<gene>
    <name evidence="4" type="ORF">E1292_36495</name>
</gene>
<feature type="domain" description="AtuA-like ferredoxin-fold" evidence="3">
    <location>
        <begin position="496"/>
        <end position="590"/>
    </location>
</feature>
<protein>
    <submittedName>
        <fullName evidence="4">Acyclic terpene utilization AtuA family protein</fullName>
    </submittedName>
</protein>
<sequence>MTLRVANCSGFYGDRLSAAREMVEGGPIDVLTGDWLAELTMLILAGNRLKGRPGYAPTFLRQLEDVLGPCLDRGIKIVTNAGGLDPAGCAEAVHELAARLGLSPSVAHVTGDDLTGRPLDLVNADTGERLGATPLTANAYLGGRPIAAALSAGADVVVTGRVTDAALVTGPGIWRYGWGPADLDPLAGSVVAGHIIECGCQATGGNYPFFQDVPDLAHCGFPLAELRPDGSAVITKHPGTGGLVSAGTVTAQLVYELGGPRYLGPDVVARFDTITLADDGPDRVLVSGVRGEPPPGTLKVAVNYLGGYRNTMTLVLTGLDVAAKARVAEEAVWARVPRESFDAVDVTLTDSGLLRITVMSADERTAGRAFSSAVVETGLASYPGFYGLTPPGNATPYGIYWPVLVPASDVRPQVFVDGAETPVTAVPAGPQPPSSLPDPKPPLTSEPVGTAGTRTMAITSPSPALAGGTGTSAAHPAPADTTGADGVAGGEGTVWMPLGRIVGARSGDKGGNANLGVWAATQDRYAWLAATLTPDRLKRLLPHLAPYRIDRHELPNLKALNFVVHGLLGRGVAASPRMDPQAKALGEELRARHAQIPAALLD</sequence>
<dbReference type="Pfam" id="PF07287">
    <property type="entry name" value="AtuA"/>
    <property type="match status" value="1"/>
</dbReference>